<proteinExistence type="predicted"/>
<dbReference type="Pfam" id="PF19843">
    <property type="entry name" value="DUF6318"/>
    <property type="match status" value="1"/>
</dbReference>
<sequence length="255" mass="27227">MSTSLRSPEPTDTRRPASGSSQVTILERRPAARSRRRGAAGLVAVCVLALGVAACSVRDAKAEASASASASASAAIARAEKGIADANASATASREAALTPELRAKRDAALSEPEPAKPPQLNEESAEGAAASVGYFLNLYRYAFMTGDTTEFAAMSDDRCKFCKSTIDDANDIHSKGGWADKWDQEIVSMTYYEKLEGYEYNRVKVIVNYGAMASYYGDGQNPSTSEATYGQEVNFGVRYNNGRWMVGAVEAVSK</sequence>
<dbReference type="eggNOG" id="ENOG5033M65">
    <property type="taxonomic scope" value="Bacteria"/>
</dbReference>
<accession>F2V1G4</accession>
<evidence type="ECO:0000313" key="4">
    <source>
        <dbReference type="Proteomes" id="UP000004668"/>
    </source>
</evidence>
<reference evidence="3 4" key="2">
    <citation type="submission" date="2011-10" db="EMBL/GenBank/DDBJ databases">
        <title>The Genome Sequence of Actinomyces viscosus C505.</title>
        <authorList>
            <consortium name="The Broad Institute Genome Sequencing Platform"/>
            <consortium name="The Broad Institute Genome Sequencing Center for Infectious Disease"/>
            <person name="Earl A."/>
            <person name="Ward D."/>
            <person name="Feldgarden M."/>
            <person name="Gevers D."/>
            <person name="Sibley C.D."/>
            <person name="Field T.R."/>
            <person name="Grinwis M."/>
            <person name="Eshaghurshan C.S."/>
            <person name="Surette M.G."/>
            <person name="Young S.K."/>
            <person name="Zeng Q."/>
            <person name="Gargeya S."/>
            <person name="Fitzgerald M."/>
            <person name="Haas B."/>
            <person name="Abouelleil A."/>
            <person name="Alvarado L."/>
            <person name="Arachchi H.M."/>
            <person name="Berlin A."/>
            <person name="Brown A."/>
            <person name="Chapman S.B."/>
            <person name="Chen Z."/>
            <person name="Dunbar C."/>
            <person name="Freedman E."/>
            <person name="Gearin G."/>
            <person name="Goldberg J."/>
            <person name="Griggs A."/>
            <person name="Gujja S."/>
            <person name="Heiman D."/>
            <person name="Howarth C."/>
            <person name="Larson L."/>
            <person name="Lui A."/>
            <person name="MacDonald P.J.P."/>
            <person name="Montmayeur A."/>
            <person name="Murphy C."/>
            <person name="Neiman D."/>
            <person name="Pearson M."/>
            <person name="Priest M."/>
            <person name="Roberts A."/>
            <person name="Saif S."/>
            <person name="Shea T."/>
            <person name="Shenoy N."/>
            <person name="Sisk P."/>
            <person name="Stolte C."/>
            <person name="Sykes S."/>
            <person name="Wortman J."/>
            <person name="Nusbaum C."/>
            <person name="Birren B."/>
        </authorList>
    </citation>
    <scope>NUCLEOTIDE SEQUENCE [LARGE SCALE GENOMIC DNA]</scope>
    <source>
        <strain evidence="3 4">C505</strain>
    </source>
</reference>
<organism evidence="3 4">
    <name type="scientific">Actinomyces viscosus C505</name>
    <dbReference type="NCBI Taxonomy" id="562973"/>
    <lineage>
        <taxon>Bacteria</taxon>
        <taxon>Bacillati</taxon>
        <taxon>Actinomycetota</taxon>
        <taxon>Actinomycetes</taxon>
        <taxon>Actinomycetales</taxon>
        <taxon>Actinomycetaceae</taxon>
        <taxon>Actinomyces</taxon>
    </lineage>
</organism>
<dbReference type="HOGENOM" id="CLU_1113987_0_0_11"/>
<evidence type="ECO:0000313" key="3">
    <source>
        <dbReference type="EMBL" id="EGE37162.2"/>
    </source>
</evidence>
<feature type="region of interest" description="Disordered" evidence="1">
    <location>
        <begin position="106"/>
        <end position="125"/>
    </location>
</feature>
<dbReference type="Proteomes" id="UP000004668">
    <property type="component" value="Unassembled WGS sequence"/>
</dbReference>
<dbReference type="AlphaFoldDB" id="F2V1G4"/>
<feature type="domain" description="DUF6318" evidence="2">
    <location>
        <begin position="113"/>
        <end position="247"/>
    </location>
</feature>
<reference evidence="4" key="1">
    <citation type="submission" date="2010-02" db="EMBL/GenBank/DDBJ databases">
        <title>The Genome Sequence of Prevotella oris strain C735.</title>
        <authorList>
            <consortium name="The Broad Institute Genome Sequencing Platform"/>
            <person name="Ward D."/>
            <person name="Feldgarden M."/>
            <person name="Earl A."/>
            <person name="Young S.K."/>
            <person name="Zeng Q."/>
            <person name="Koehrsen M."/>
            <person name="Alvarado L."/>
            <person name="Berlin A."/>
            <person name="Bochicchio J."/>
            <person name="Borenstein D."/>
            <person name="Chapman S.B."/>
            <person name="Chen Z."/>
            <person name="Engels R."/>
            <person name="Freedman E."/>
            <person name="Gellesch M."/>
            <person name="Goldberg J."/>
            <person name="Griggs A."/>
            <person name="Gujja S."/>
            <person name="Heilman E."/>
            <person name="Heiman D."/>
            <person name="Hepburn T."/>
            <person name="Howarth C."/>
            <person name="Jen D."/>
            <person name="Larson L."/>
            <person name="Mehta T."/>
            <person name="Park D."/>
            <person name="Pearson M."/>
            <person name="Roberts A."/>
            <person name="Saif S."/>
            <person name="Shea T."/>
            <person name="Shenoy N."/>
            <person name="Sisk P."/>
            <person name="Stolte C."/>
            <person name="Sykes S."/>
            <person name="Thomson T."/>
            <person name="Walk T."/>
            <person name="White J."/>
            <person name="Yandava C."/>
            <person name="Sibley C.D."/>
            <person name="Field T.R."/>
            <person name="Grinwis M."/>
            <person name="Eshaghurshan C.S."/>
            <person name="Surette M.G."/>
            <person name="Haas B."/>
            <person name="Nusbaum C."/>
            <person name="Birren B."/>
        </authorList>
    </citation>
    <scope>NUCLEOTIDE SEQUENCE [LARGE SCALE GENOMIC DNA]</scope>
    <source>
        <strain evidence="4">C505</strain>
    </source>
</reference>
<dbReference type="EMBL" id="ACRE02000031">
    <property type="protein sequence ID" value="EGE37162.2"/>
    <property type="molecule type" value="Genomic_DNA"/>
</dbReference>
<evidence type="ECO:0000259" key="2">
    <source>
        <dbReference type="Pfam" id="PF19843"/>
    </source>
</evidence>
<comment type="caution">
    <text evidence="3">The sequence shown here is derived from an EMBL/GenBank/DDBJ whole genome shotgun (WGS) entry which is preliminary data.</text>
</comment>
<gene>
    <name evidence="3" type="ORF">HMPREF0059_02528</name>
</gene>
<evidence type="ECO:0000256" key="1">
    <source>
        <dbReference type="SAM" id="MobiDB-lite"/>
    </source>
</evidence>
<name>F2V1G4_ACTVI</name>
<dbReference type="InterPro" id="IPR046281">
    <property type="entry name" value="DUF6318"/>
</dbReference>
<protein>
    <recommendedName>
        <fullName evidence="2">DUF6318 domain-containing protein</fullName>
    </recommendedName>
</protein>
<feature type="region of interest" description="Disordered" evidence="1">
    <location>
        <begin position="1"/>
        <end position="32"/>
    </location>
</feature>